<dbReference type="Proteomes" id="UP000192611">
    <property type="component" value="Unassembled WGS sequence"/>
</dbReference>
<keyword evidence="3" id="KW-0067">ATP-binding</keyword>
<protein>
    <recommendedName>
        <fullName evidence="4">ABC transporter domain-containing protein</fullName>
    </recommendedName>
</protein>
<feature type="domain" description="ABC transporter" evidence="4">
    <location>
        <begin position="3"/>
        <end position="224"/>
    </location>
</feature>
<dbReference type="InterPro" id="IPR027417">
    <property type="entry name" value="P-loop_NTPase"/>
</dbReference>
<dbReference type="Gene3D" id="3.40.50.300">
    <property type="entry name" value="P-loop containing nucleotide triphosphate hydrolases"/>
    <property type="match status" value="1"/>
</dbReference>
<dbReference type="PANTHER" id="PTHR43423:SF1">
    <property type="entry name" value="ABC TRANSPORTER I FAMILY MEMBER 17"/>
    <property type="match status" value="1"/>
</dbReference>
<dbReference type="GO" id="GO:0016887">
    <property type="term" value="F:ATP hydrolysis activity"/>
    <property type="evidence" value="ECO:0007669"/>
    <property type="project" value="InterPro"/>
</dbReference>
<dbReference type="GO" id="GO:0005315">
    <property type="term" value="F:phosphate transmembrane transporter activity"/>
    <property type="evidence" value="ECO:0007669"/>
    <property type="project" value="InterPro"/>
</dbReference>
<dbReference type="InterPro" id="IPR003593">
    <property type="entry name" value="AAA+_ATPase"/>
</dbReference>
<evidence type="ECO:0000313" key="5">
    <source>
        <dbReference type="EMBL" id="OQX91303.1"/>
    </source>
</evidence>
<dbReference type="GO" id="GO:0035435">
    <property type="term" value="P:phosphate ion transmembrane transport"/>
    <property type="evidence" value="ECO:0007669"/>
    <property type="project" value="InterPro"/>
</dbReference>
<proteinExistence type="predicted"/>
<dbReference type="SMART" id="SM00382">
    <property type="entry name" value="AAA"/>
    <property type="match status" value="1"/>
</dbReference>
<dbReference type="GO" id="GO:0005524">
    <property type="term" value="F:ATP binding"/>
    <property type="evidence" value="ECO:0007669"/>
    <property type="project" value="UniProtKB-KW"/>
</dbReference>
<dbReference type="Pfam" id="PF00005">
    <property type="entry name" value="ABC_tran"/>
    <property type="match status" value="1"/>
</dbReference>
<evidence type="ECO:0000256" key="3">
    <source>
        <dbReference type="ARBA" id="ARBA00022840"/>
    </source>
</evidence>
<dbReference type="EMBL" id="NATQ01000003">
    <property type="protein sequence ID" value="OQX91303.1"/>
    <property type="molecule type" value="Genomic_DNA"/>
</dbReference>
<evidence type="ECO:0000313" key="6">
    <source>
        <dbReference type="Proteomes" id="UP000192611"/>
    </source>
</evidence>
<dbReference type="SUPFAM" id="SSF52540">
    <property type="entry name" value="P-loop containing nucleoside triphosphate hydrolases"/>
    <property type="match status" value="1"/>
</dbReference>
<evidence type="ECO:0000256" key="2">
    <source>
        <dbReference type="ARBA" id="ARBA00022741"/>
    </source>
</evidence>
<keyword evidence="1" id="KW-0813">Transport</keyword>
<sequence>MVFAFKDVSKNRGEKTVLRGVSFETPESGVFMIVGPSGSGKSTLLRLFNRLDEPDRGTILYRGRDIRSINPRRLRREVGIVFQTPAPLPGTVEENIGFGPKQLGNDVDVAGLLRQVGLSVDFAGVMADELSVGEAQRMMIARALALRPSVLLLDEPTSALDPASVRAIETLVHNLVRKDKILIVFVSHLTEQVRRIGGEGILIDSGRVIYRDGADKLADMLERIGG</sequence>
<dbReference type="InterPro" id="IPR017871">
    <property type="entry name" value="ABC_transporter-like_CS"/>
</dbReference>
<gene>
    <name evidence="5" type="ORF">B6D57_00260</name>
</gene>
<reference evidence="6" key="1">
    <citation type="submission" date="2017-03" db="EMBL/GenBank/DDBJ databases">
        <title>Novel pathways for hydrocarbon cycling and metabolic interdependencies in hydrothermal sediment communities.</title>
        <authorList>
            <person name="Dombrowski N."/>
            <person name="Seitz K."/>
            <person name="Teske A."/>
            <person name="Baker B."/>
        </authorList>
    </citation>
    <scope>NUCLEOTIDE SEQUENCE [LARGE SCALE GENOMIC DNA]</scope>
</reference>
<dbReference type="CDD" id="cd03260">
    <property type="entry name" value="ABC_PstB_phosphate_transporter"/>
    <property type="match status" value="1"/>
</dbReference>
<keyword evidence="2" id="KW-0547">Nucleotide-binding</keyword>
<dbReference type="GO" id="GO:0016020">
    <property type="term" value="C:membrane"/>
    <property type="evidence" value="ECO:0007669"/>
    <property type="project" value="InterPro"/>
</dbReference>
<dbReference type="PROSITE" id="PS50893">
    <property type="entry name" value="ABC_TRANSPORTER_2"/>
    <property type="match status" value="1"/>
</dbReference>
<dbReference type="PANTHER" id="PTHR43423">
    <property type="entry name" value="ABC TRANSPORTER I FAMILY MEMBER 17"/>
    <property type="match status" value="1"/>
</dbReference>
<dbReference type="InterPro" id="IPR003439">
    <property type="entry name" value="ABC_transporter-like_ATP-bd"/>
</dbReference>
<comment type="caution">
    <text evidence="5">The sequence shown here is derived from an EMBL/GenBank/DDBJ whole genome shotgun (WGS) entry which is preliminary data.</text>
</comment>
<dbReference type="AlphaFoldDB" id="A0A1W9S3B5"/>
<dbReference type="PROSITE" id="PS00211">
    <property type="entry name" value="ABC_TRANSPORTER_1"/>
    <property type="match status" value="1"/>
</dbReference>
<evidence type="ECO:0000256" key="1">
    <source>
        <dbReference type="ARBA" id="ARBA00022448"/>
    </source>
</evidence>
<accession>A0A1W9S3B5</accession>
<organism evidence="5 6">
    <name type="scientific">Candidatus Coatesbacteria bacterium 4484_99</name>
    <dbReference type="NCBI Taxonomy" id="1970774"/>
    <lineage>
        <taxon>Bacteria</taxon>
        <taxon>Candidatus Coatesiibacteriota</taxon>
    </lineage>
</organism>
<evidence type="ECO:0000259" key="4">
    <source>
        <dbReference type="PROSITE" id="PS50893"/>
    </source>
</evidence>
<name>A0A1W9S3B5_9BACT</name>
<dbReference type="InterPro" id="IPR005670">
    <property type="entry name" value="PstB-like"/>
</dbReference>